<comment type="caution">
    <text evidence="1">The sequence shown here is derived from an EMBL/GenBank/DDBJ whole genome shotgun (WGS) entry which is preliminary data.</text>
</comment>
<sequence>MLTDSEMYRFTHEALLKYWSPEIIAGRWNVEHSTRLSFSSIYRAVRTGQFPGIKPNTHFRRKAKPYNS</sequence>
<feature type="non-terminal residue" evidence="1">
    <location>
        <position position="68"/>
    </location>
</feature>
<dbReference type="AlphaFoldDB" id="K1S753"/>
<accession>K1S753</accession>
<evidence type="ECO:0000313" key="1">
    <source>
        <dbReference type="EMBL" id="EKC51299.1"/>
    </source>
</evidence>
<gene>
    <name evidence="1" type="ORF">OBE_13672</name>
</gene>
<reference evidence="1" key="1">
    <citation type="journal article" date="2013" name="Environ. Microbiol.">
        <title>Microbiota from the distal guts of lean and obese adolescents exhibit partial functional redundancy besides clear differences in community structure.</title>
        <authorList>
            <person name="Ferrer M."/>
            <person name="Ruiz A."/>
            <person name="Lanza F."/>
            <person name="Haange S.B."/>
            <person name="Oberbach A."/>
            <person name="Till H."/>
            <person name="Bargiela R."/>
            <person name="Campoy C."/>
            <person name="Segura M.T."/>
            <person name="Richter M."/>
            <person name="von Bergen M."/>
            <person name="Seifert J."/>
            <person name="Suarez A."/>
        </authorList>
    </citation>
    <scope>NUCLEOTIDE SEQUENCE</scope>
</reference>
<dbReference type="EMBL" id="AJWZ01009446">
    <property type="protein sequence ID" value="EKC51299.1"/>
    <property type="molecule type" value="Genomic_DNA"/>
</dbReference>
<organism evidence="1">
    <name type="scientific">human gut metagenome</name>
    <dbReference type="NCBI Taxonomy" id="408170"/>
    <lineage>
        <taxon>unclassified sequences</taxon>
        <taxon>metagenomes</taxon>
        <taxon>organismal metagenomes</taxon>
    </lineage>
</organism>
<name>K1S753_9ZZZZ</name>
<protein>
    <submittedName>
        <fullName evidence="1">Uncharacterized protein</fullName>
    </submittedName>
</protein>
<proteinExistence type="predicted"/>